<evidence type="ECO:0000313" key="3">
    <source>
        <dbReference type="Proteomes" id="UP000746747"/>
    </source>
</evidence>
<keyword evidence="3" id="KW-1185">Reference proteome</keyword>
<evidence type="ECO:0000256" key="1">
    <source>
        <dbReference type="SAM" id="Phobius"/>
    </source>
</evidence>
<accession>A0A8J2Q3I1</accession>
<reference evidence="2" key="1">
    <citation type="submission" date="2021-09" db="EMBL/GenBank/DDBJ databases">
        <authorList>
            <consortium name="Pathogen Informatics"/>
        </authorList>
    </citation>
    <scope>NUCLEOTIDE SEQUENCE</scope>
</reference>
<dbReference type="Proteomes" id="UP000746747">
    <property type="component" value="Unassembled WGS sequence"/>
</dbReference>
<sequence>MYRFRIAYMTMVLLVIIITNYALFSPNWRNLALSDSYDSLDFNGNTTMSNDTILITRISNESKLFIPRQMGILRNRCSYDDVNDQFMDYMALFDENDMISGNIYNTFEQRNNSDHFCFLWSSEKPISDTIVMVLLIATSLLDFVALIMPLIDYDVQQMCKMSSVTILFQFNLIPTISLTTAVILYAYSNKQAVG</sequence>
<keyword evidence="1" id="KW-1133">Transmembrane helix</keyword>
<keyword evidence="1" id="KW-0472">Membrane</keyword>
<name>A0A8J2Q3I1_9BILA</name>
<dbReference type="EMBL" id="CAKAEH010000256">
    <property type="protein sequence ID" value="CAG9530426.1"/>
    <property type="molecule type" value="Genomic_DNA"/>
</dbReference>
<comment type="caution">
    <text evidence="2">The sequence shown here is derived from an EMBL/GenBank/DDBJ whole genome shotgun (WGS) entry which is preliminary data.</text>
</comment>
<gene>
    <name evidence="2" type="ORF">CJOHNSTONI_LOCUS921</name>
</gene>
<organism evidence="2 3">
    <name type="scientific">Cercopithifilaria johnstoni</name>
    <dbReference type="NCBI Taxonomy" id="2874296"/>
    <lineage>
        <taxon>Eukaryota</taxon>
        <taxon>Metazoa</taxon>
        <taxon>Ecdysozoa</taxon>
        <taxon>Nematoda</taxon>
        <taxon>Chromadorea</taxon>
        <taxon>Rhabditida</taxon>
        <taxon>Spirurina</taxon>
        <taxon>Spiruromorpha</taxon>
        <taxon>Filarioidea</taxon>
        <taxon>Onchocercidae</taxon>
        <taxon>Cercopithifilaria</taxon>
    </lineage>
</organism>
<dbReference type="AlphaFoldDB" id="A0A8J2Q3I1"/>
<proteinExistence type="predicted"/>
<dbReference type="OrthoDB" id="5857321at2759"/>
<feature type="transmembrane region" description="Helical" evidence="1">
    <location>
        <begin position="130"/>
        <end position="151"/>
    </location>
</feature>
<evidence type="ECO:0000313" key="2">
    <source>
        <dbReference type="EMBL" id="CAG9530426.1"/>
    </source>
</evidence>
<protein>
    <submittedName>
        <fullName evidence="2">Uncharacterized protein</fullName>
    </submittedName>
</protein>
<keyword evidence="1" id="KW-0812">Transmembrane</keyword>
<feature type="transmembrane region" description="Helical" evidence="1">
    <location>
        <begin position="166"/>
        <end position="187"/>
    </location>
</feature>
<feature type="transmembrane region" description="Helical" evidence="1">
    <location>
        <begin position="6"/>
        <end position="24"/>
    </location>
</feature>